<keyword evidence="4 6" id="KW-1133">Transmembrane helix</keyword>
<evidence type="ECO:0000313" key="8">
    <source>
        <dbReference type="Proteomes" id="UP000636458"/>
    </source>
</evidence>
<name>A0A934VX94_9MICO</name>
<dbReference type="GO" id="GO:0005886">
    <property type="term" value="C:plasma membrane"/>
    <property type="evidence" value="ECO:0007669"/>
    <property type="project" value="UniProtKB-SubCell"/>
</dbReference>
<dbReference type="Proteomes" id="UP000636458">
    <property type="component" value="Unassembled WGS sequence"/>
</dbReference>
<feature type="transmembrane region" description="Helical" evidence="6">
    <location>
        <begin position="6"/>
        <end position="30"/>
    </location>
</feature>
<accession>A0A934VX94</accession>
<dbReference type="InterPro" id="IPR002781">
    <property type="entry name" value="TM_pro_TauE-like"/>
</dbReference>
<keyword evidence="6" id="KW-1003">Cell membrane</keyword>
<gene>
    <name evidence="7" type="ORF">IV501_03380</name>
</gene>
<comment type="caution">
    <text evidence="7">The sequence shown here is derived from an EMBL/GenBank/DDBJ whole genome shotgun (WGS) entry which is preliminary data.</text>
</comment>
<dbReference type="InterPro" id="IPR051598">
    <property type="entry name" value="TSUP/Inactive_protease-like"/>
</dbReference>
<evidence type="ECO:0000256" key="1">
    <source>
        <dbReference type="ARBA" id="ARBA00004141"/>
    </source>
</evidence>
<keyword evidence="8" id="KW-1185">Reference proteome</keyword>
<evidence type="ECO:0000256" key="5">
    <source>
        <dbReference type="ARBA" id="ARBA00023136"/>
    </source>
</evidence>
<proteinExistence type="inferred from homology"/>
<comment type="similarity">
    <text evidence="2 6">Belongs to the 4-toluene sulfonate uptake permease (TSUP) (TC 2.A.102) family.</text>
</comment>
<keyword evidence="5 6" id="KW-0472">Membrane</keyword>
<feature type="transmembrane region" description="Helical" evidence="6">
    <location>
        <begin position="37"/>
        <end position="59"/>
    </location>
</feature>
<sequence>MVLIGLAGGLLSGLFAIGGGIIMVPLLTAFAKLNQRAAAATSLAAIVPTSIVGSITYVIAGEVDLVAAGFVSIGAVAGALLGSRFLKRIPLTWLRWLFIIFILLVAARLFLVTPERGQEVALSVSIAAAYIVLGLLMGVLSALFGIGGGIIAVPALIGVFAIGDLVAKGTSLLVMIPTSIVGTASNWRAGTVNVRAGLVLGLSATVASIPGAWLALILPPRVSSVLFGCLLIAVAAQLTYKAVTTQRVARR</sequence>
<dbReference type="PANTHER" id="PTHR43701">
    <property type="entry name" value="MEMBRANE TRANSPORTER PROTEIN MJ0441-RELATED"/>
    <property type="match status" value="1"/>
</dbReference>
<evidence type="ECO:0000256" key="4">
    <source>
        <dbReference type="ARBA" id="ARBA00022989"/>
    </source>
</evidence>
<dbReference type="AlphaFoldDB" id="A0A934VX94"/>
<feature type="transmembrane region" description="Helical" evidence="6">
    <location>
        <begin position="199"/>
        <end position="218"/>
    </location>
</feature>
<organism evidence="7 8">
    <name type="scientific">Lacisediminihabitans changchengi</name>
    <dbReference type="NCBI Taxonomy" id="2787634"/>
    <lineage>
        <taxon>Bacteria</taxon>
        <taxon>Bacillati</taxon>
        <taxon>Actinomycetota</taxon>
        <taxon>Actinomycetes</taxon>
        <taxon>Micrococcales</taxon>
        <taxon>Microbacteriaceae</taxon>
        <taxon>Lacisediminihabitans</taxon>
    </lineage>
</organism>
<dbReference type="Pfam" id="PF01925">
    <property type="entry name" value="TauE"/>
    <property type="match status" value="2"/>
</dbReference>
<evidence type="ECO:0000256" key="6">
    <source>
        <dbReference type="RuleBase" id="RU363041"/>
    </source>
</evidence>
<feature type="transmembrane region" description="Helical" evidence="6">
    <location>
        <begin position="93"/>
        <end position="111"/>
    </location>
</feature>
<feature type="transmembrane region" description="Helical" evidence="6">
    <location>
        <begin position="224"/>
        <end position="243"/>
    </location>
</feature>
<feature type="transmembrane region" description="Helical" evidence="6">
    <location>
        <begin position="65"/>
        <end position="86"/>
    </location>
</feature>
<evidence type="ECO:0000256" key="2">
    <source>
        <dbReference type="ARBA" id="ARBA00009142"/>
    </source>
</evidence>
<dbReference type="PANTHER" id="PTHR43701:SF2">
    <property type="entry name" value="MEMBRANE TRANSPORTER PROTEIN YJNA-RELATED"/>
    <property type="match status" value="1"/>
</dbReference>
<comment type="subcellular location">
    <subcellularLocation>
        <location evidence="6">Cell membrane</location>
        <topology evidence="6">Multi-pass membrane protein</topology>
    </subcellularLocation>
    <subcellularLocation>
        <location evidence="1">Membrane</location>
        <topology evidence="1">Multi-pass membrane protein</topology>
    </subcellularLocation>
</comment>
<protein>
    <recommendedName>
        <fullName evidence="6">Probable membrane transporter protein</fullName>
    </recommendedName>
</protein>
<dbReference type="EMBL" id="JAEPES010000001">
    <property type="protein sequence ID" value="MBK4346667.1"/>
    <property type="molecule type" value="Genomic_DNA"/>
</dbReference>
<reference evidence="7" key="1">
    <citation type="submission" date="2021-01" db="EMBL/GenBank/DDBJ databases">
        <title>Lacisediminihabitans sp. nov. strain G11-30, isolated from Antarctic Soil.</title>
        <authorList>
            <person name="Li J."/>
        </authorList>
    </citation>
    <scope>NUCLEOTIDE SEQUENCE</scope>
    <source>
        <strain evidence="7">G11-30</strain>
    </source>
</reference>
<evidence type="ECO:0000256" key="3">
    <source>
        <dbReference type="ARBA" id="ARBA00022692"/>
    </source>
</evidence>
<evidence type="ECO:0000313" key="7">
    <source>
        <dbReference type="EMBL" id="MBK4346667.1"/>
    </source>
</evidence>
<feature type="transmembrane region" description="Helical" evidence="6">
    <location>
        <begin position="143"/>
        <end position="163"/>
    </location>
</feature>
<keyword evidence="3 6" id="KW-0812">Transmembrane</keyword>